<keyword evidence="6 8" id="KW-0408">Iron</keyword>
<organism evidence="10 11">
    <name type="scientific">Nitratidesulfovibrio vulgaris (strain DP4)</name>
    <name type="common">Desulfovibrio vulgaris</name>
    <dbReference type="NCBI Taxonomy" id="391774"/>
    <lineage>
        <taxon>Bacteria</taxon>
        <taxon>Pseudomonadati</taxon>
        <taxon>Thermodesulfobacteriota</taxon>
        <taxon>Desulfovibrionia</taxon>
        <taxon>Desulfovibrionales</taxon>
        <taxon>Desulfovibrionaceae</taxon>
        <taxon>Nitratidesulfovibrio</taxon>
    </lineage>
</organism>
<dbReference type="Gene3D" id="1.20.1300.10">
    <property type="entry name" value="Fumarate reductase/succinate dehydrogenase, transmembrane subunit"/>
    <property type="match status" value="1"/>
</dbReference>
<gene>
    <name evidence="10" type="ordered locus">Dvul_0128</name>
</gene>
<name>A0A0H3A6S5_NITV4</name>
<evidence type="ECO:0000256" key="3">
    <source>
        <dbReference type="ARBA" id="ARBA00022692"/>
    </source>
</evidence>
<evidence type="ECO:0000256" key="1">
    <source>
        <dbReference type="ARBA" id="ARBA00004370"/>
    </source>
</evidence>
<evidence type="ECO:0000256" key="4">
    <source>
        <dbReference type="ARBA" id="ARBA00022723"/>
    </source>
</evidence>
<dbReference type="PIRSF" id="PIRSF000177">
    <property type="entry name" value="Fumar_rd_cyt_b"/>
    <property type="match status" value="1"/>
</dbReference>
<feature type="transmembrane region" description="Helical" evidence="9">
    <location>
        <begin position="108"/>
        <end position="130"/>
    </location>
</feature>
<keyword evidence="5 9" id="KW-1133">Transmembrane helix</keyword>
<dbReference type="GO" id="GO:0016020">
    <property type="term" value="C:membrane"/>
    <property type="evidence" value="ECO:0007669"/>
    <property type="project" value="UniProtKB-SubCell"/>
</dbReference>
<feature type="binding site" description="axial binding residue" evidence="8">
    <location>
        <position position="166"/>
    </location>
    <ligand>
        <name>heme b</name>
        <dbReference type="ChEBI" id="CHEBI:60344"/>
        <label>bD</label>
    </ligand>
    <ligandPart>
        <name>Fe</name>
        <dbReference type="ChEBI" id="CHEBI:18248"/>
    </ligandPart>
</feature>
<evidence type="ECO:0000256" key="5">
    <source>
        <dbReference type="ARBA" id="ARBA00022989"/>
    </source>
</evidence>
<evidence type="ECO:0000256" key="8">
    <source>
        <dbReference type="PIRSR" id="PIRSR000177-1"/>
    </source>
</evidence>
<feature type="binding site" description="axial binding residue" evidence="8">
    <location>
        <position position="78"/>
    </location>
    <ligand>
        <name>heme b</name>
        <dbReference type="ChEBI" id="CHEBI:60344"/>
        <label>bD</label>
    </ligand>
    <ligandPart>
        <name>Fe</name>
        <dbReference type="ChEBI" id="CHEBI:18248"/>
    </ligandPart>
</feature>
<dbReference type="GO" id="GO:0006099">
    <property type="term" value="P:tricarboxylic acid cycle"/>
    <property type="evidence" value="ECO:0007669"/>
    <property type="project" value="InterPro"/>
</dbReference>
<feature type="transmembrane region" description="Helical" evidence="9">
    <location>
        <begin position="21"/>
        <end position="46"/>
    </location>
</feature>
<proteinExistence type="predicted"/>
<dbReference type="RefSeq" id="WP_010940519.1">
    <property type="nucleotide sequence ID" value="NC_008751.1"/>
</dbReference>
<dbReference type="SUPFAM" id="SSF81343">
    <property type="entry name" value="Fumarate reductase respiratory complex transmembrane subunits"/>
    <property type="match status" value="1"/>
</dbReference>
<dbReference type="InterPro" id="IPR004224">
    <property type="entry name" value="Fum_red_B_TM"/>
</dbReference>
<evidence type="ECO:0000313" key="10">
    <source>
        <dbReference type="EMBL" id="ABM27152.1"/>
    </source>
</evidence>
<feature type="transmembrane region" description="Helical" evidence="9">
    <location>
        <begin position="66"/>
        <end position="87"/>
    </location>
</feature>
<dbReference type="AlphaFoldDB" id="A0A0H3A6S5"/>
<dbReference type="Pfam" id="PF01127">
    <property type="entry name" value="Sdh_cyt"/>
    <property type="match status" value="1"/>
</dbReference>
<dbReference type="HOGENOM" id="CLU_075821_1_0_7"/>
<reference evidence="11" key="1">
    <citation type="journal article" date="2009" name="Environ. Microbiol.">
        <title>Contribution of mobile genetic elements to Desulfovibrio vulgaris genome plasticity.</title>
        <authorList>
            <person name="Walker C.B."/>
            <person name="Stolyar S."/>
            <person name="Chivian D."/>
            <person name="Pinel N."/>
            <person name="Gabster J.A."/>
            <person name="Dehal P.S."/>
            <person name="He Z."/>
            <person name="Yang Z.K."/>
            <person name="Yen H.C."/>
            <person name="Zhou J."/>
            <person name="Wall J.D."/>
            <person name="Hazen T.C."/>
            <person name="Arkin A.P."/>
            <person name="Stahl D.A."/>
        </authorList>
    </citation>
    <scope>NUCLEOTIDE SEQUENCE [LARGE SCALE GENOMIC DNA]</scope>
    <source>
        <strain evidence="11">DP4</strain>
    </source>
</reference>
<keyword evidence="2 8" id="KW-0349">Heme</keyword>
<keyword evidence="4 8" id="KW-0479">Metal-binding</keyword>
<dbReference type="Proteomes" id="UP000009173">
    <property type="component" value="Chromosome"/>
</dbReference>
<dbReference type="KEGG" id="dvl:Dvul_0128"/>
<feature type="binding site" description="axial binding residue" evidence="8">
    <location>
        <position position="37"/>
    </location>
    <ligand>
        <name>heme b</name>
        <dbReference type="ChEBI" id="CHEBI:60344"/>
        <label>bD</label>
    </ligand>
    <ligandPart>
        <name>Fe</name>
        <dbReference type="ChEBI" id="CHEBI:18248"/>
    </ligandPart>
</feature>
<dbReference type="GO" id="GO:0046872">
    <property type="term" value="F:metal ion binding"/>
    <property type="evidence" value="ECO:0007669"/>
    <property type="project" value="UniProtKB-KW"/>
</dbReference>
<keyword evidence="7 9" id="KW-0472">Membrane</keyword>
<feature type="transmembrane region" description="Helical" evidence="9">
    <location>
        <begin position="195"/>
        <end position="213"/>
    </location>
</feature>
<evidence type="ECO:0000313" key="11">
    <source>
        <dbReference type="Proteomes" id="UP000009173"/>
    </source>
</evidence>
<protein>
    <submittedName>
        <fullName evidence="10">Fumarate reductase, cytochrome b subunit</fullName>
    </submittedName>
</protein>
<accession>A0A0H3A6S5</accession>
<dbReference type="InterPro" id="IPR000701">
    <property type="entry name" value="SuccDH_FuR_B_TM-su"/>
</dbReference>
<feature type="transmembrane region" description="Helical" evidence="9">
    <location>
        <begin position="150"/>
        <end position="174"/>
    </location>
</feature>
<sequence>MASLPPVGKTGTTRYDGLFDVVQMLSGAFLALFVCMHMVFLSSVLFGAGAMDGLSALFEAVHAEAVGGAIVVAAFVAHIVAVGRKIPFRMAESIVMYRHARLLHHADTWRWVVQVLTALVLLLMVTVHMWEGFMVMPVAAGTSAVRVQHGPWGFFYLALLPVLVLHLAIGVWRLSVKWGALASAARPKARRWERWFIGAFLGLALLTLLRLWTLPL</sequence>
<comment type="subcellular location">
    <subcellularLocation>
        <location evidence="1">Membrane</location>
    </subcellularLocation>
</comment>
<evidence type="ECO:0000256" key="6">
    <source>
        <dbReference type="ARBA" id="ARBA00023004"/>
    </source>
</evidence>
<dbReference type="EMBL" id="CP000527">
    <property type="protein sequence ID" value="ABM27152.1"/>
    <property type="molecule type" value="Genomic_DNA"/>
</dbReference>
<evidence type="ECO:0000256" key="9">
    <source>
        <dbReference type="SAM" id="Phobius"/>
    </source>
</evidence>
<evidence type="ECO:0000256" key="7">
    <source>
        <dbReference type="ARBA" id="ARBA00023136"/>
    </source>
</evidence>
<feature type="binding site" description="axial binding residue" evidence="8">
    <location>
        <position position="128"/>
    </location>
    <ligand>
        <name>heme b</name>
        <dbReference type="ChEBI" id="CHEBI:60344"/>
        <label>bD</label>
    </ligand>
    <ligandPart>
        <name>Fe</name>
        <dbReference type="ChEBI" id="CHEBI:18248"/>
    </ligandPart>
</feature>
<dbReference type="CDD" id="cd00581">
    <property type="entry name" value="QFR_TypeB_TM"/>
    <property type="match status" value="1"/>
</dbReference>
<dbReference type="InterPro" id="IPR034804">
    <property type="entry name" value="SQR/QFR_C/D"/>
</dbReference>
<keyword evidence="3 9" id="KW-0812">Transmembrane</keyword>
<evidence type="ECO:0000256" key="2">
    <source>
        <dbReference type="ARBA" id="ARBA00022617"/>
    </source>
</evidence>